<feature type="region of interest" description="Disordered" evidence="1">
    <location>
        <begin position="1"/>
        <end position="59"/>
    </location>
</feature>
<dbReference type="EMBL" id="LT853698">
    <property type="protein sequence ID" value="SMQ52821.1"/>
    <property type="molecule type" value="Genomic_DNA"/>
</dbReference>
<feature type="compositionally biased region" description="Basic and acidic residues" evidence="1">
    <location>
        <begin position="7"/>
        <end position="36"/>
    </location>
</feature>
<proteinExistence type="predicted"/>
<evidence type="ECO:0000256" key="1">
    <source>
        <dbReference type="SAM" id="MobiDB-lite"/>
    </source>
</evidence>
<keyword evidence="3" id="KW-1185">Reference proteome</keyword>
<gene>
    <name evidence="2" type="ORF">ZT3D7_G7974</name>
</gene>
<name>A0A1X7S047_ZYMT9</name>
<dbReference type="AlphaFoldDB" id="A0A1X7S047"/>
<sequence length="323" mass="36567">MASLDAVDTRIGHDFAAEPSEVARAEEARRAEDSARSAKTAAQDELDNAPKRKNRTSRRPVEGEEIIIAYLAAMSQKRIPWNPADPRMWTPAAEAPGRLAGNNIISANAFRRLRIKITAWAEKVLAAPPPFLRLPTEIRVSIYEFILQPINAQTESNVIDLLGTHPNGLRLVNRIVHSETMELYNAYWSNHFKIQRAKDRFLHSRGETITTLATTSSVAFDKLKYLTMSFAFGRRLDSDESENFSIGTVRRVDDHDCWHASVDGRNFTVVIGRGLNGHVKTMIAKGYSKTDAARKVVEMRRKHKLKHGRVSMRQQILKLWNDL</sequence>
<evidence type="ECO:0000313" key="2">
    <source>
        <dbReference type="EMBL" id="SMQ52821.1"/>
    </source>
</evidence>
<organism evidence="2 3">
    <name type="scientific">Zymoseptoria tritici (strain ST99CH_3D7)</name>
    <dbReference type="NCBI Taxonomy" id="1276538"/>
    <lineage>
        <taxon>Eukaryota</taxon>
        <taxon>Fungi</taxon>
        <taxon>Dikarya</taxon>
        <taxon>Ascomycota</taxon>
        <taxon>Pezizomycotina</taxon>
        <taxon>Dothideomycetes</taxon>
        <taxon>Dothideomycetidae</taxon>
        <taxon>Mycosphaerellales</taxon>
        <taxon>Mycosphaerellaceae</taxon>
        <taxon>Zymoseptoria</taxon>
    </lineage>
</organism>
<reference evidence="2 3" key="1">
    <citation type="submission" date="2016-06" db="EMBL/GenBank/DDBJ databases">
        <authorList>
            <person name="Kjaerup R.B."/>
            <person name="Dalgaard T.S."/>
            <person name="Juul-Madsen H.R."/>
        </authorList>
    </citation>
    <scope>NUCLEOTIDE SEQUENCE [LARGE SCALE GENOMIC DNA]</scope>
</reference>
<dbReference type="Proteomes" id="UP000215127">
    <property type="component" value="Chromosome 7"/>
</dbReference>
<accession>A0A1X7S047</accession>
<protein>
    <submittedName>
        <fullName evidence="2">Uncharacterized protein</fullName>
    </submittedName>
</protein>
<evidence type="ECO:0000313" key="3">
    <source>
        <dbReference type="Proteomes" id="UP000215127"/>
    </source>
</evidence>